<dbReference type="AlphaFoldDB" id="R7YKW7"/>
<dbReference type="Gene3D" id="2.60.110.10">
    <property type="entry name" value="Thaumatin"/>
    <property type="match status" value="1"/>
</dbReference>
<protein>
    <recommendedName>
        <fullName evidence="1">GH64 domain-containing protein</fullName>
    </recommendedName>
</protein>
<gene>
    <name evidence="2" type="ORF">W97_01681</name>
</gene>
<dbReference type="CDD" id="cd09220">
    <property type="entry name" value="GH64-GluB-like"/>
    <property type="match status" value="1"/>
</dbReference>
<dbReference type="HOGENOM" id="CLU_032886_2_0_1"/>
<evidence type="ECO:0000259" key="1">
    <source>
        <dbReference type="PROSITE" id="PS52006"/>
    </source>
</evidence>
<dbReference type="GeneID" id="19898992"/>
<dbReference type="InterPro" id="IPR037398">
    <property type="entry name" value="Glyco_hydro_64_fam"/>
</dbReference>
<dbReference type="Pfam" id="PF16483">
    <property type="entry name" value="Glyco_hydro_64"/>
    <property type="match status" value="1"/>
</dbReference>
<feature type="domain" description="GH64" evidence="1">
    <location>
        <begin position="28"/>
        <end position="387"/>
    </location>
</feature>
<dbReference type="OrthoDB" id="10058186at2759"/>
<organism evidence="2 3">
    <name type="scientific">Coniosporium apollinis (strain CBS 100218)</name>
    <name type="common">Rock-inhabiting black yeast</name>
    <dbReference type="NCBI Taxonomy" id="1168221"/>
    <lineage>
        <taxon>Eukaryota</taxon>
        <taxon>Fungi</taxon>
        <taxon>Dikarya</taxon>
        <taxon>Ascomycota</taxon>
        <taxon>Pezizomycotina</taxon>
        <taxon>Dothideomycetes</taxon>
        <taxon>Dothideomycetes incertae sedis</taxon>
        <taxon>Coniosporium</taxon>
    </lineage>
</organism>
<proteinExistence type="predicted"/>
<dbReference type="PANTHER" id="PTHR38165:SF1">
    <property type="entry name" value="GLUCANASE B"/>
    <property type="match status" value="1"/>
</dbReference>
<evidence type="ECO:0000313" key="2">
    <source>
        <dbReference type="EMBL" id="EON62459.1"/>
    </source>
</evidence>
<evidence type="ECO:0000313" key="3">
    <source>
        <dbReference type="Proteomes" id="UP000016924"/>
    </source>
</evidence>
<dbReference type="Proteomes" id="UP000016924">
    <property type="component" value="Unassembled WGS sequence"/>
</dbReference>
<keyword evidence="3" id="KW-1185">Reference proteome</keyword>
<dbReference type="InterPro" id="IPR037176">
    <property type="entry name" value="Osmotin/thaumatin-like_sf"/>
</dbReference>
<name>R7YKW7_CONA1</name>
<dbReference type="STRING" id="1168221.R7YKW7"/>
<dbReference type="PROSITE" id="PS52006">
    <property type="entry name" value="GH64"/>
    <property type="match status" value="1"/>
</dbReference>
<dbReference type="RefSeq" id="XP_007777776.1">
    <property type="nucleotide sequence ID" value="XM_007779586.1"/>
</dbReference>
<reference evidence="3" key="1">
    <citation type="submission" date="2012-06" db="EMBL/GenBank/DDBJ databases">
        <title>The genome sequence of Coniosporium apollinis CBS 100218.</title>
        <authorList>
            <consortium name="The Broad Institute Genome Sequencing Platform"/>
            <person name="Cuomo C."/>
            <person name="Gorbushina A."/>
            <person name="Noack S."/>
            <person name="Walker B."/>
            <person name="Young S.K."/>
            <person name="Zeng Q."/>
            <person name="Gargeya S."/>
            <person name="Fitzgerald M."/>
            <person name="Haas B."/>
            <person name="Abouelleil A."/>
            <person name="Alvarado L."/>
            <person name="Arachchi H.M."/>
            <person name="Berlin A.M."/>
            <person name="Chapman S.B."/>
            <person name="Goldberg J."/>
            <person name="Griggs A."/>
            <person name="Gujja S."/>
            <person name="Hansen M."/>
            <person name="Howarth C."/>
            <person name="Imamovic A."/>
            <person name="Larimer J."/>
            <person name="McCowan C."/>
            <person name="Montmayeur A."/>
            <person name="Murphy C."/>
            <person name="Neiman D."/>
            <person name="Pearson M."/>
            <person name="Priest M."/>
            <person name="Roberts A."/>
            <person name="Saif S."/>
            <person name="Shea T."/>
            <person name="Sisk P."/>
            <person name="Sykes S."/>
            <person name="Wortman J."/>
            <person name="Nusbaum C."/>
            <person name="Birren B."/>
        </authorList>
    </citation>
    <scope>NUCLEOTIDE SEQUENCE [LARGE SCALE GENOMIC DNA]</scope>
    <source>
        <strain evidence="3">CBS 100218</strain>
    </source>
</reference>
<accession>R7YKW7</accession>
<dbReference type="OMA" id="FCEFTWN"/>
<dbReference type="InterPro" id="IPR042517">
    <property type="entry name" value="Glyco_hydro_64_N_2"/>
</dbReference>
<dbReference type="eggNOG" id="ENOG502R3TN">
    <property type="taxonomic scope" value="Eukaryota"/>
</dbReference>
<dbReference type="EMBL" id="JH767559">
    <property type="protein sequence ID" value="EON62459.1"/>
    <property type="molecule type" value="Genomic_DNA"/>
</dbReference>
<dbReference type="Gene3D" id="3.30.920.50">
    <property type="entry name" value="Beta-1,3-glucanase, C-terminal domain"/>
    <property type="match status" value="1"/>
</dbReference>
<dbReference type="InterPro" id="IPR032477">
    <property type="entry name" value="Glyco_hydro_64"/>
</dbReference>
<dbReference type="PANTHER" id="PTHR38165">
    <property type="match status" value="1"/>
</dbReference>
<sequence length="401" mass="43511">MDLLRTVGNRVQAARHGDGQQVLTAASGSTLNFALENRTTSNNVFAYVTGLAIDNNNARFLLRADGRTPYFPSSPARVGSQLSEDCAIRLGAPGSTTTVTIPHLAGGRIYFSIDSPLTFLLNPGPALVEPSISNPSDPNIGIRWDFAEFTWNASQLFANITYVDFVCLPIALTLESESGNTQHISGTAPDGLDRVCNGLREQQARDGRRWSNLIVTRNGRNLRALSPNNGITMDGTLFQGYYQPYVNEVWAQYSRRELAVNTQAQWGILRGRVANGQLRIANESFSQPSTADIFSCSTGPFAATNPPERGALVARLAAAFNRSTLLNSDIIPAPPNVGRAYQYPITNHYARIVHSVNLDGRGYAFPYDDVAPDDGRDQSGAVFDSRPRLLRVAVGGQGAYA</sequence>